<organism evidence="2 3">
    <name type="scientific">Acinetobacter guerrae</name>
    <dbReference type="NCBI Taxonomy" id="1843371"/>
    <lineage>
        <taxon>Bacteria</taxon>
        <taxon>Pseudomonadati</taxon>
        <taxon>Pseudomonadota</taxon>
        <taxon>Gammaproteobacteria</taxon>
        <taxon>Moraxellales</taxon>
        <taxon>Moraxellaceae</taxon>
        <taxon>Acinetobacter</taxon>
    </lineage>
</organism>
<dbReference type="AlphaFoldDB" id="A0A3A8EGQ0"/>
<accession>A0A3A8EGQ0</accession>
<evidence type="ECO:0000313" key="3">
    <source>
        <dbReference type="Proteomes" id="UP000269001"/>
    </source>
</evidence>
<evidence type="ECO:0000256" key="1">
    <source>
        <dbReference type="SAM" id="SignalP"/>
    </source>
</evidence>
<dbReference type="EMBL" id="RAXU01000013">
    <property type="protein sequence ID" value="RKG32676.1"/>
    <property type="molecule type" value="Genomic_DNA"/>
</dbReference>
<name>A0A3A8EGQ0_9GAMM</name>
<feature type="chain" id="PRO_5017449081" evidence="1">
    <location>
        <begin position="22"/>
        <end position="125"/>
    </location>
</feature>
<dbReference type="PROSITE" id="PS51257">
    <property type="entry name" value="PROKAR_LIPOPROTEIN"/>
    <property type="match status" value="1"/>
</dbReference>
<proteinExistence type="predicted"/>
<dbReference type="OrthoDB" id="6705556at2"/>
<reference evidence="2 3" key="1">
    <citation type="submission" date="2018-09" db="EMBL/GenBank/DDBJ databases">
        <title>The draft genome of Acinetobacter spp. strains.</title>
        <authorList>
            <person name="Qin J."/>
            <person name="Feng Y."/>
            <person name="Zong Z."/>
        </authorList>
    </citation>
    <scope>NUCLEOTIDE SEQUENCE [LARGE SCALE GENOMIC DNA]</scope>
    <source>
        <strain evidence="2 3">WCHAc060096</strain>
    </source>
</reference>
<keyword evidence="1" id="KW-0732">Signal</keyword>
<keyword evidence="3" id="KW-1185">Reference proteome</keyword>
<sequence length="125" mass="13097">MKKQMTASILTVSAILLTACASNPTATTAVQKENNQFEVTGVGKTNLIAKNNAVDAANKTCKRSTAVVVDEKTTYNGVLKGVVDEETGKMVEAAAGVIGSITGKNASLAKDDDYQTTLTFYCKAD</sequence>
<comment type="caution">
    <text evidence="2">The sequence shown here is derived from an EMBL/GenBank/DDBJ whole genome shotgun (WGS) entry which is preliminary data.</text>
</comment>
<feature type="signal peptide" evidence="1">
    <location>
        <begin position="1"/>
        <end position="21"/>
    </location>
</feature>
<gene>
    <name evidence="2" type="ORF">D7V21_10870</name>
</gene>
<protein>
    <submittedName>
        <fullName evidence="2">Uncharacterized protein</fullName>
    </submittedName>
</protein>
<dbReference type="Proteomes" id="UP000269001">
    <property type="component" value="Unassembled WGS sequence"/>
</dbReference>
<evidence type="ECO:0000313" key="2">
    <source>
        <dbReference type="EMBL" id="RKG32676.1"/>
    </source>
</evidence>
<dbReference type="RefSeq" id="WP_120370513.1">
    <property type="nucleotide sequence ID" value="NZ_BKYM01000005.1"/>
</dbReference>